<protein>
    <recommendedName>
        <fullName evidence="1">C-type lectin domain-containing protein</fullName>
    </recommendedName>
</protein>
<sequence length="237" mass="27403">MTLISMFYITVGTLFVKRDLYWDVISRSWEGAQSYCRQNYTDLATFTNQAQSDQLRYGWTGLHFSQSQWRWSRGDVKANFTPWQIGQPRDNERCAYWSPNALYSADCSDSRNGVNCNDDRLVLVKENKTWEEALEFCRELKVDGSAQSYRLAQLISLDEIQTARDMLRAAQDQSDWHVWVGLRFLGDEWMWVGGGQTREWDVPGCPPVKRCGVLSTGTGLVTAAECHVKQYFFCTRI</sequence>
<evidence type="ECO:0000259" key="1">
    <source>
        <dbReference type="PROSITE" id="PS50041"/>
    </source>
</evidence>
<proteinExistence type="predicted"/>
<dbReference type="SMART" id="SM00034">
    <property type="entry name" value="CLECT"/>
    <property type="match status" value="2"/>
</dbReference>
<feature type="domain" description="C-type lectin" evidence="1">
    <location>
        <begin position="123"/>
        <end position="235"/>
    </location>
</feature>
<dbReference type="AlphaFoldDB" id="A0AAW0PZN1"/>
<dbReference type="Gene3D" id="3.10.100.10">
    <property type="entry name" value="Mannose-Binding Protein A, subunit A"/>
    <property type="match status" value="2"/>
</dbReference>
<dbReference type="PANTHER" id="PTHR45784">
    <property type="entry name" value="C-TYPE LECTIN DOMAIN FAMILY 20 MEMBER A-RELATED"/>
    <property type="match status" value="1"/>
</dbReference>
<accession>A0AAW0PZN1</accession>
<dbReference type="InterPro" id="IPR016186">
    <property type="entry name" value="C-type_lectin-like/link_sf"/>
</dbReference>
<dbReference type="PANTHER" id="PTHR45784:SF8">
    <property type="entry name" value="C-TYPE MANNOSE RECEPTOR 2-RELATED"/>
    <property type="match status" value="1"/>
</dbReference>
<dbReference type="Proteomes" id="UP001460270">
    <property type="component" value="Unassembled WGS sequence"/>
</dbReference>
<comment type="caution">
    <text evidence="2">The sequence shown here is derived from an EMBL/GenBank/DDBJ whole genome shotgun (WGS) entry which is preliminary data.</text>
</comment>
<evidence type="ECO:0000313" key="3">
    <source>
        <dbReference type="Proteomes" id="UP001460270"/>
    </source>
</evidence>
<dbReference type="SUPFAM" id="SSF56436">
    <property type="entry name" value="C-type lectin-like"/>
    <property type="match status" value="2"/>
</dbReference>
<name>A0AAW0PZN1_9GOBI</name>
<reference evidence="3" key="1">
    <citation type="submission" date="2024-04" db="EMBL/GenBank/DDBJ databases">
        <title>Salinicola lusitanus LLJ914,a marine bacterium isolated from the Okinawa Trough.</title>
        <authorList>
            <person name="Li J."/>
        </authorList>
    </citation>
    <scope>NUCLEOTIDE SEQUENCE [LARGE SCALE GENOMIC DNA]</scope>
</reference>
<organism evidence="2 3">
    <name type="scientific">Mugilogobius chulae</name>
    <name type="common">yellowstripe goby</name>
    <dbReference type="NCBI Taxonomy" id="88201"/>
    <lineage>
        <taxon>Eukaryota</taxon>
        <taxon>Metazoa</taxon>
        <taxon>Chordata</taxon>
        <taxon>Craniata</taxon>
        <taxon>Vertebrata</taxon>
        <taxon>Euteleostomi</taxon>
        <taxon>Actinopterygii</taxon>
        <taxon>Neopterygii</taxon>
        <taxon>Teleostei</taxon>
        <taxon>Neoteleostei</taxon>
        <taxon>Acanthomorphata</taxon>
        <taxon>Gobiaria</taxon>
        <taxon>Gobiiformes</taxon>
        <taxon>Gobioidei</taxon>
        <taxon>Gobiidae</taxon>
        <taxon>Gobionellinae</taxon>
        <taxon>Mugilogobius</taxon>
    </lineage>
</organism>
<dbReference type="Pfam" id="PF00059">
    <property type="entry name" value="Lectin_C"/>
    <property type="match status" value="2"/>
</dbReference>
<evidence type="ECO:0000313" key="2">
    <source>
        <dbReference type="EMBL" id="KAK7934011.1"/>
    </source>
</evidence>
<dbReference type="InterPro" id="IPR001304">
    <property type="entry name" value="C-type_lectin-like"/>
</dbReference>
<keyword evidence="3" id="KW-1185">Reference proteome</keyword>
<dbReference type="InterPro" id="IPR016187">
    <property type="entry name" value="CTDL_fold"/>
</dbReference>
<dbReference type="EMBL" id="JBBPFD010000003">
    <property type="protein sequence ID" value="KAK7934011.1"/>
    <property type="molecule type" value="Genomic_DNA"/>
</dbReference>
<feature type="domain" description="C-type lectin" evidence="1">
    <location>
        <begin position="27"/>
        <end position="117"/>
    </location>
</feature>
<gene>
    <name evidence="2" type="ORF">WMY93_004907</name>
</gene>
<dbReference type="PROSITE" id="PS50041">
    <property type="entry name" value="C_TYPE_LECTIN_2"/>
    <property type="match status" value="2"/>
</dbReference>